<dbReference type="AlphaFoldDB" id="A0A0M3K3Q0"/>
<keyword evidence="2" id="KW-1185">Reference proteome</keyword>
<proteinExistence type="predicted"/>
<organism evidence="3">
    <name type="scientific">Anisakis simplex</name>
    <name type="common">Herring worm</name>
    <dbReference type="NCBI Taxonomy" id="6269"/>
    <lineage>
        <taxon>Eukaryota</taxon>
        <taxon>Metazoa</taxon>
        <taxon>Ecdysozoa</taxon>
        <taxon>Nematoda</taxon>
        <taxon>Chromadorea</taxon>
        <taxon>Rhabditida</taxon>
        <taxon>Spirurina</taxon>
        <taxon>Ascaridomorpha</taxon>
        <taxon>Ascaridoidea</taxon>
        <taxon>Anisakidae</taxon>
        <taxon>Anisakis</taxon>
        <taxon>Anisakis simplex complex</taxon>
    </lineage>
</organism>
<reference evidence="3" key="1">
    <citation type="submission" date="2017-02" db="UniProtKB">
        <authorList>
            <consortium name="WormBaseParasite"/>
        </authorList>
    </citation>
    <scope>IDENTIFICATION</scope>
</reference>
<dbReference type="EMBL" id="UYRR01032044">
    <property type="protein sequence ID" value="VDK53915.1"/>
    <property type="molecule type" value="Genomic_DNA"/>
</dbReference>
<evidence type="ECO:0000313" key="1">
    <source>
        <dbReference type="EMBL" id="VDK53915.1"/>
    </source>
</evidence>
<sequence>MRLLLTFAVSIAFLHGGMFVRNVLSYLPPLLPSSFASPMVPDKNSTLRCKGGPQQSSTNFYCWYAFEIGTQKFELLNGTKDDGQVITRNIAPYCSGKRKAREHCSFNGFSFGARTIPNRYIDDWDGKNLSRPMVLYDVFYMCCWSIKACKHMLKKSENAIILQLQLNAMEHLPKLPHEWINHGRPSLRCLTPDGTLMGYIKGVHTCFFMLEKNSNVTIYSGPLLFNRIDQRYQTAHRHSIHLILACNECHFNKAASESFAELEKNSLARLASQQKLCATKGSMRKETELRDGECWQYVSMYDYALYCCCYPDKHSTYSHCAFSSSVKQLYYPAVNIPIWQDKAHLHSAVIVKNGKPLERETVYEKDWSNTDLLHDWIYRDFIYSRPDGNLSSETLAQTRLWHCAHGKLILQAKSGRVTSQLTRVFRTSLPDRSSHCLNVVSVDFNDGMMKASTQFMPACSNYIYSYQMQVFSMLPPKDLWCFTFFQLSSRKPISIMFDINAFTADRNISYVPMKLSDCGHTLQVVHEAIYCVCRKDRSQTKQFCEKNLKPTAAMKQRRKCFVGAQRKSDHFLFNNTSAGEVLVDDVPLCYMLIHLQNNKFSFKLGAVDAEYSAILSRFHLQHRRMQFFRSDHGYALINVCKASSEGCNSESELGSLKRLLASKHQKSLKRTRKACRTSLYSETECTNHAGCFMYRNYYNNSLNIMGCMDRIESLAVSNPFYAGLKLCSRVRLFNSESQYECYGVESMNGTLCCCLNNCPDEVLEKFRTAGYSPARAR</sequence>
<gene>
    <name evidence="1" type="ORF">ASIM_LOCUS14998</name>
</gene>
<dbReference type="Proteomes" id="UP000267096">
    <property type="component" value="Unassembled WGS sequence"/>
</dbReference>
<evidence type="ECO:0000313" key="2">
    <source>
        <dbReference type="Proteomes" id="UP000267096"/>
    </source>
</evidence>
<reference evidence="1 2" key="2">
    <citation type="submission" date="2018-11" db="EMBL/GenBank/DDBJ databases">
        <authorList>
            <consortium name="Pathogen Informatics"/>
        </authorList>
    </citation>
    <scope>NUCLEOTIDE SEQUENCE [LARGE SCALE GENOMIC DNA]</scope>
</reference>
<name>A0A0M3K3Q0_ANISI</name>
<evidence type="ECO:0000313" key="3">
    <source>
        <dbReference type="WBParaSite" id="ASIM_0001559101-mRNA-1"/>
    </source>
</evidence>
<protein>
    <submittedName>
        <fullName evidence="3">Ig-like domain-containing protein</fullName>
    </submittedName>
</protein>
<accession>A0A0M3K3Q0</accession>
<dbReference type="WBParaSite" id="ASIM_0001559101-mRNA-1">
    <property type="protein sequence ID" value="ASIM_0001559101-mRNA-1"/>
    <property type="gene ID" value="ASIM_0001559101"/>
</dbReference>